<dbReference type="CDD" id="cd10918">
    <property type="entry name" value="CE4_NodB_like_5s_6s"/>
    <property type="match status" value="1"/>
</dbReference>
<keyword evidence="5" id="KW-0732">Signal</keyword>
<feature type="domain" description="NodB homology" evidence="7">
    <location>
        <begin position="50"/>
        <end position="226"/>
    </location>
</feature>
<evidence type="ECO:0000259" key="7">
    <source>
        <dbReference type="PROSITE" id="PS51677"/>
    </source>
</evidence>
<sequence>MLANTLYLTFHGIGAPIVPPAEGELRYFVTEEVFRQTIAGLDDLEAKTGIEAHVTFDDGNLSDYDVALPVLADHGRSGIFFVLAGRIGQKGYLSAAQIRDIAAAGMTIGSHGHDHVDWRSLDEAGYRRELVDARRKIEDVLGAPVAYASIPFGGFDRSVLRRLKAERYDRVFTSSTGLAYRDVWFCPRRSLTETFDPRSGLLPLARPGAKARGLAYRIARRLRYRW</sequence>
<evidence type="ECO:0000256" key="1">
    <source>
        <dbReference type="ARBA" id="ARBA00003236"/>
    </source>
</evidence>
<dbReference type="PANTHER" id="PTHR34216">
    <property type="match status" value="1"/>
</dbReference>
<keyword evidence="9" id="KW-1185">Reference proteome</keyword>
<evidence type="ECO:0000256" key="5">
    <source>
        <dbReference type="ARBA" id="ARBA00022729"/>
    </source>
</evidence>
<name>A0ABQ5ZDX4_9HYPH</name>
<dbReference type="PROSITE" id="PS51677">
    <property type="entry name" value="NODB"/>
    <property type="match status" value="1"/>
</dbReference>
<dbReference type="InterPro" id="IPR011330">
    <property type="entry name" value="Glyco_hydro/deAcase_b/a-brl"/>
</dbReference>
<accession>A0ABQ5ZDX4</accession>
<reference evidence="9" key="1">
    <citation type="journal article" date="2019" name="Int. J. Syst. Evol. Microbiol.">
        <title>The Global Catalogue of Microorganisms (GCM) 10K type strain sequencing project: providing services to taxonomists for standard genome sequencing and annotation.</title>
        <authorList>
            <consortium name="The Broad Institute Genomics Platform"/>
            <consortium name="The Broad Institute Genome Sequencing Center for Infectious Disease"/>
            <person name="Wu L."/>
            <person name="Ma J."/>
        </authorList>
    </citation>
    <scope>NUCLEOTIDE SEQUENCE [LARGE SCALE GENOMIC DNA]</scope>
    <source>
        <strain evidence="9">NBRC 102122</strain>
    </source>
</reference>
<protein>
    <recommendedName>
        <fullName evidence="4">Chitooligosaccharide deacetylase</fullName>
    </recommendedName>
    <alternativeName>
        <fullName evidence="6">Nodulation protein B</fullName>
    </alternativeName>
</protein>
<comment type="subcellular location">
    <subcellularLocation>
        <location evidence="2">Secreted</location>
    </subcellularLocation>
</comment>
<dbReference type="InterPro" id="IPR002509">
    <property type="entry name" value="NODB_dom"/>
</dbReference>
<evidence type="ECO:0000256" key="4">
    <source>
        <dbReference type="ARBA" id="ARBA00020071"/>
    </source>
</evidence>
<gene>
    <name evidence="8" type="ORF">GCM10007923_20810</name>
</gene>
<evidence type="ECO:0000313" key="8">
    <source>
        <dbReference type="EMBL" id="GLR50873.1"/>
    </source>
</evidence>
<organism evidence="8 9">
    <name type="scientific">Shinella yambaruensis</name>
    <dbReference type="NCBI Taxonomy" id="415996"/>
    <lineage>
        <taxon>Bacteria</taxon>
        <taxon>Pseudomonadati</taxon>
        <taxon>Pseudomonadota</taxon>
        <taxon>Alphaproteobacteria</taxon>
        <taxon>Hyphomicrobiales</taxon>
        <taxon>Rhizobiaceae</taxon>
        <taxon>Shinella</taxon>
    </lineage>
</organism>
<comment type="caution">
    <text evidence="8">The sequence shown here is derived from an EMBL/GenBank/DDBJ whole genome shotgun (WGS) entry which is preliminary data.</text>
</comment>
<dbReference type="GO" id="GO:0016740">
    <property type="term" value="F:transferase activity"/>
    <property type="evidence" value="ECO:0007669"/>
    <property type="project" value="UniProtKB-KW"/>
</dbReference>
<dbReference type="InterPro" id="IPR051398">
    <property type="entry name" value="Polysacch_Deacetylase"/>
</dbReference>
<dbReference type="EMBL" id="BSOP01000017">
    <property type="protein sequence ID" value="GLR50873.1"/>
    <property type="molecule type" value="Genomic_DNA"/>
</dbReference>
<comment type="function">
    <text evidence="1">Is involved in generating a small heat-stable compound (Nod), an acylated oligomer of N-acetylglucosamine, that stimulates mitosis in various plant protoplasts.</text>
</comment>
<evidence type="ECO:0000256" key="3">
    <source>
        <dbReference type="ARBA" id="ARBA00010973"/>
    </source>
</evidence>
<dbReference type="Gene3D" id="3.20.20.370">
    <property type="entry name" value="Glycoside hydrolase/deacetylase"/>
    <property type="match status" value="1"/>
</dbReference>
<comment type="similarity">
    <text evidence="3">Belongs to the polysaccharide deacetylase family.</text>
</comment>
<dbReference type="SUPFAM" id="SSF88713">
    <property type="entry name" value="Glycoside hydrolase/deacetylase"/>
    <property type="match status" value="1"/>
</dbReference>
<dbReference type="PANTHER" id="PTHR34216:SF3">
    <property type="entry name" value="POLY-BETA-1,6-N-ACETYL-D-GLUCOSAMINE N-DEACETYLASE"/>
    <property type="match status" value="1"/>
</dbReference>
<dbReference type="Pfam" id="PF01522">
    <property type="entry name" value="Polysacc_deac_1"/>
    <property type="match status" value="1"/>
</dbReference>
<evidence type="ECO:0000313" key="9">
    <source>
        <dbReference type="Proteomes" id="UP001156702"/>
    </source>
</evidence>
<keyword evidence="8" id="KW-0808">Transferase</keyword>
<proteinExistence type="inferred from homology"/>
<dbReference type="Proteomes" id="UP001156702">
    <property type="component" value="Unassembled WGS sequence"/>
</dbReference>
<dbReference type="RefSeq" id="WP_244766078.1">
    <property type="nucleotide sequence ID" value="NZ_BSOP01000017.1"/>
</dbReference>
<evidence type="ECO:0000256" key="6">
    <source>
        <dbReference type="ARBA" id="ARBA00032976"/>
    </source>
</evidence>
<evidence type="ECO:0000256" key="2">
    <source>
        <dbReference type="ARBA" id="ARBA00004613"/>
    </source>
</evidence>